<feature type="transmembrane region" description="Helical" evidence="9">
    <location>
        <begin position="39"/>
        <end position="63"/>
    </location>
</feature>
<evidence type="ECO:0000259" key="10">
    <source>
        <dbReference type="Pfam" id="PF01578"/>
    </source>
</evidence>
<dbReference type="InterPro" id="IPR045062">
    <property type="entry name" value="Cyt_c_biogenesis_CcsA/CcmC"/>
</dbReference>
<dbReference type="EMBL" id="SODO01000003">
    <property type="protein sequence ID" value="TDW60045.1"/>
    <property type="molecule type" value="Genomic_DNA"/>
</dbReference>
<keyword evidence="9" id="KW-0813">Transport</keyword>
<feature type="transmembrane region" description="Helical" evidence="9">
    <location>
        <begin position="75"/>
        <end position="103"/>
    </location>
</feature>
<evidence type="ECO:0000313" key="12">
    <source>
        <dbReference type="Proteomes" id="UP000295058"/>
    </source>
</evidence>
<comment type="caution">
    <text evidence="11">The sequence shown here is derived from an EMBL/GenBank/DDBJ whole genome shotgun (WGS) entry which is preliminary data.</text>
</comment>
<dbReference type="Pfam" id="PF01578">
    <property type="entry name" value="Cytochrom_C_asm"/>
    <property type="match status" value="1"/>
</dbReference>
<keyword evidence="9" id="KW-1003">Cell membrane</keyword>
<evidence type="ECO:0000256" key="7">
    <source>
        <dbReference type="ARBA" id="ARBA00022989"/>
    </source>
</evidence>
<evidence type="ECO:0000313" key="11">
    <source>
        <dbReference type="EMBL" id="TDW60045.1"/>
    </source>
</evidence>
<evidence type="ECO:0000256" key="6">
    <source>
        <dbReference type="ARBA" id="ARBA00022748"/>
    </source>
</evidence>
<keyword evidence="5 9" id="KW-0812">Transmembrane</keyword>
<comment type="similarity">
    <text evidence="3 9">Belongs to the CcmC/CycZ/HelC family.</text>
</comment>
<accession>A0ABY2F0G6</accession>
<evidence type="ECO:0000256" key="5">
    <source>
        <dbReference type="ARBA" id="ARBA00022692"/>
    </source>
</evidence>
<dbReference type="NCBIfam" id="TIGR01191">
    <property type="entry name" value="ccmC"/>
    <property type="match status" value="1"/>
</dbReference>
<evidence type="ECO:0000256" key="2">
    <source>
        <dbReference type="ARBA" id="ARBA00004141"/>
    </source>
</evidence>
<dbReference type="Proteomes" id="UP000295058">
    <property type="component" value="Unassembled WGS sequence"/>
</dbReference>
<evidence type="ECO:0000256" key="8">
    <source>
        <dbReference type="ARBA" id="ARBA00023136"/>
    </source>
</evidence>
<feature type="transmembrane region" description="Helical" evidence="9">
    <location>
        <begin position="177"/>
        <end position="196"/>
    </location>
</feature>
<dbReference type="PANTHER" id="PTHR30071">
    <property type="entry name" value="HEME EXPORTER PROTEIN C"/>
    <property type="match status" value="1"/>
</dbReference>
<keyword evidence="9" id="KW-0997">Cell inner membrane</keyword>
<gene>
    <name evidence="9" type="primary">ccmC</name>
    <name evidence="11" type="ORF">LY04_01037</name>
</gene>
<evidence type="ECO:0000256" key="3">
    <source>
        <dbReference type="ARBA" id="ARBA00005840"/>
    </source>
</evidence>
<protein>
    <recommendedName>
        <fullName evidence="4 9">Heme exporter protein C</fullName>
    </recommendedName>
    <alternativeName>
        <fullName evidence="9">Cytochrome c-type biogenesis protein</fullName>
    </alternativeName>
</protein>
<dbReference type="PRINTS" id="PR01386">
    <property type="entry name" value="CCMCBIOGNSIS"/>
</dbReference>
<evidence type="ECO:0000256" key="4">
    <source>
        <dbReference type="ARBA" id="ARBA00016463"/>
    </source>
</evidence>
<keyword evidence="6 9" id="KW-0201">Cytochrome c-type biogenesis</keyword>
<dbReference type="PANTHER" id="PTHR30071:SF1">
    <property type="entry name" value="CYTOCHROME B_B6 PROTEIN-RELATED"/>
    <property type="match status" value="1"/>
</dbReference>
<keyword evidence="12" id="KW-1185">Reference proteome</keyword>
<keyword evidence="7 9" id="KW-1133">Transmembrane helix</keyword>
<reference evidence="11 12" key="1">
    <citation type="submission" date="2019-03" db="EMBL/GenBank/DDBJ databases">
        <title>Genomic Encyclopedia of Archaeal and Bacterial Type Strains, Phase II (KMG-II): from individual species to whole genera.</title>
        <authorList>
            <person name="Goeker M."/>
        </authorList>
    </citation>
    <scope>NUCLEOTIDE SEQUENCE [LARGE SCALE GENOMIC DNA]</scope>
    <source>
        <strain evidence="11 12">DSM 15594</strain>
    </source>
</reference>
<proteinExistence type="inferred from homology"/>
<comment type="subcellular location">
    <subcellularLocation>
        <location evidence="9">Cell inner membrane</location>
    </subcellularLocation>
    <subcellularLocation>
        <location evidence="2">Membrane</location>
        <topology evidence="2">Multi-pass membrane protein</topology>
    </subcellularLocation>
</comment>
<feature type="transmembrane region" description="Helical" evidence="9">
    <location>
        <begin position="220"/>
        <end position="240"/>
    </location>
</feature>
<feature type="transmembrane region" description="Helical" evidence="9">
    <location>
        <begin position="146"/>
        <end position="165"/>
    </location>
</feature>
<organism evidence="11 12">
    <name type="scientific">Oceanimonas baumannii</name>
    <dbReference type="NCBI Taxonomy" id="129578"/>
    <lineage>
        <taxon>Bacteria</taxon>
        <taxon>Pseudomonadati</taxon>
        <taxon>Pseudomonadota</taxon>
        <taxon>Gammaproteobacteria</taxon>
        <taxon>Aeromonadales</taxon>
        <taxon>Aeromonadaceae</taxon>
        <taxon>Oceanimonas</taxon>
    </lineage>
</organism>
<dbReference type="InterPro" id="IPR003557">
    <property type="entry name" value="Cyt_c_biogenesis_CcmC"/>
</dbReference>
<feature type="transmembrane region" description="Helical" evidence="9">
    <location>
        <begin position="110"/>
        <end position="134"/>
    </location>
</feature>
<evidence type="ECO:0000256" key="1">
    <source>
        <dbReference type="ARBA" id="ARBA00002442"/>
    </source>
</evidence>
<comment type="function">
    <text evidence="1 9">Required for the export of heme to the periplasm for the biogenesis of c-type cytochromes.</text>
</comment>
<sequence length="267" mass="30147">MGYLNPAQKYVVYKRSLSKMWKWLHPYARSEDAYRIAGLWLPWFAAFSVISFTIGLAWGLAFAPADYQQGDAFRIIYIHVPAAIMSMGAYSSMAIAAFIGLVWQIKTANMAVSAIAPVGAVFTFIALFTGAAWGKPMWGTWWVWDARLTSELILLFLYLGVIALYNAISDKVLAGRAAGILALVGVINLPIIHYSVEWWNTLHQGATITKFDKPSISNDMLWPLLIMIFAFICFLGALTLMRLRNELIRRESHRPWVLKLAEKQHEV</sequence>
<keyword evidence="8 9" id="KW-0472">Membrane</keyword>
<dbReference type="InterPro" id="IPR002541">
    <property type="entry name" value="Cyt_c_assembly"/>
</dbReference>
<feature type="domain" description="Cytochrome c assembly protein" evidence="10">
    <location>
        <begin position="46"/>
        <end position="203"/>
    </location>
</feature>
<evidence type="ECO:0000256" key="9">
    <source>
        <dbReference type="RuleBase" id="RU364092"/>
    </source>
</evidence>
<name>A0ABY2F0G6_9GAMM</name>